<feature type="compositionally biased region" description="Basic residues" evidence="1">
    <location>
        <begin position="358"/>
        <end position="368"/>
    </location>
</feature>
<protein>
    <recommendedName>
        <fullName evidence="2">DUF7774 domain-containing protein</fullName>
    </recommendedName>
</protein>
<feature type="compositionally biased region" description="Basic residues" evidence="1">
    <location>
        <begin position="15"/>
        <end position="29"/>
    </location>
</feature>
<dbReference type="PANTHER" id="PTHR38630:SF1">
    <property type="entry name" value="DEK_C DOMAIN-CONTAINING PROTEIN-RELATED"/>
    <property type="match status" value="1"/>
</dbReference>
<sequence>MKGSRSKSRANTGKRASHSHKKRKHREQLRKMYRKYKSIGRNEDIRTEFEPCDAPSRPAVAPASQYKLKWKNGARPEQTEDEKADFEDIQKTKNFQIARKLMIQLRCNNILETMVKEKDLPAVKKFFKEDLESPPMEVIGIIDEAMEFCYGKIAFHQDQYNIVIDSEMREFLLNKEKVGLVASKAKQCLLDVILICPEFMPLMWGGESVGLPSVEDDSNPPSSDGSKEFVSPWQKVVNKARDGNESAANASVAKNHLKSGIVTVKSSEKSSSDEKSGDDSKERRRGMKWSRIFFMKDKKSKEKLEKESDTGSMEKKQAVNKSGGLDTIMKKPTSNNNSKITSSINKIEKSSSDEKMVSSKKARAQKGLKKSEAAARKDALKEMESSDEKLEIQKSEMKKSKLQSAEKFHLCMN</sequence>
<proteinExistence type="predicted"/>
<feature type="region of interest" description="Disordered" evidence="1">
    <location>
        <begin position="1"/>
        <end position="29"/>
    </location>
</feature>
<feature type="compositionally biased region" description="Low complexity" evidence="1">
    <location>
        <begin position="330"/>
        <end position="345"/>
    </location>
</feature>
<feature type="compositionally biased region" description="Basic and acidic residues" evidence="1">
    <location>
        <begin position="369"/>
        <end position="413"/>
    </location>
</feature>
<dbReference type="PANTHER" id="PTHR38630">
    <property type="entry name" value="PROTEIN CBG12780"/>
    <property type="match status" value="1"/>
</dbReference>
<evidence type="ECO:0000313" key="4">
    <source>
        <dbReference type="Proteomes" id="UP001331761"/>
    </source>
</evidence>
<feature type="compositionally biased region" description="Basic and acidic residues" evidence="1">
    <location>
        <begin position="266"/>
        <end position="282"/>
    </location>
</feature>
<dbReference type="EMBL" id="WIXE01022853">
    <property type="protein sequence ID" value="KAK5967046.1"/>
    <property type="molecule type" value="Genomic_DNA"/>
</dbReference>
<keyword evidence="4" id="KW-1185">Reference proteome</keyword>
<dbReference type="InterPro" id="IPR056676">
    <property type="entry name" value="DUF7774"/>
</dbReference>
<feature type="region of interest" description="Disordered" evidence="1">
    <location>
        <begin position="259"/>
        <end position="413"/>
    </location>
</feature>
<feature type="compositionally biased region" description="Basic and acidic residues" evidence="1">
    <location>
        <begin position="294"/>
        <end position="317"/>
    </location>
</feature>
<dbReference type="Proteomes" id="UP001331761">
    <property type="component" value="Unassembled WGS sequence"/>
</dbReference>
<organism evidence="3 4">
    <name type="scientific">Trichostrongylus colubriformis</name>
    <name type="common">Black scour worm</name>
    <dbReference type="NCBI Taxonomy" id="6319"/>
    <lineage>
        <taxon>Eukaryota</taxon>
        <taxon>Metazoa</taxon>
        <taxon>Ecdysozoa</taxon>
        <taxon>Nematoda</taxon>
        <taxon>Chromadorea</taxon>
        <taxon>Rhabditida</taxon>
        <taxon>Rhabditina</taxon>
        <taxon>Rhabditomorpha</taxon>
        <taxon>Strongyloidea</taxon>
        <taxon>Trichostrongylidae</taxon>
        <taxon>Trichostrongylus</taxon>
    </lineage>
</organism>
<gene>
    <name evidence="3" type="ORF">GCK32_011709</name>
</gene>
<evidence type="ECO:0000256" key="1">
    <source>
        <dbReference type="SAM" id="MobiDB-lite"/>
    </source>
</evidence>
<feature type="domain" description="DUF7774" evidence="2">
    <location>
        <begin position="91"/>
        <end position="193"/>
    </location>
</feature>
<reference evidence="3 4" key="1">
    <citation type="submission" date="2019-10" db="EMBL/GenBank/DDBJ databases">
        <title>Assembly and Annotation for the nematode Trichostrongylus colubriformis.</title>
        <authorList>
            <person name="Martin J."/>
        </authorList>
    </citation>
    <scope>NUCLEOTIDE SEQUENCE [LARGE SCALE GENOMIC DNA]</scope>
    <source>
        <strain evidence="3">G859</strain>
        <tissue evidence="3">Whole worm</tissue>
    </source>
</reference>
<feature type="compositionally biased region" description="Basic and acidic residues" evidence="1">
    <location>
        <begin position="346"/>
        <end position="357"/>
    </location>
</feature>
<evidence type="ECO:0000313" key="3">
    <source>
        <dbReference type="EMBL" id="KAK5967046.1"/>
    </source>
</evidence>
<name>A0AAN8ETN7_TRICO</name>
<accession>A0AAN8ETN7</accession>
<dbReference type="Pfam" id="PF24983">
    <property type="entry name" value="DUF7774"/>
    <property type="match status" value="1"/>
</dbReference>
<dbReference type="AlphaFoldDB" id="A0AAN8ETN7"/>
<comment type="caution">
    <text evidence="3">The sequence shown here is derived from an EMBL/GenBank/DDBJ whole genome shotgun (WGS) entry which is preliminary data.</text>
</comment>
<evidence type="ECO:0000259" key="2">
    <source>
        <dbReference type="Pfam" id="PF24983"/>
    </source>
</evidence>